<protein>
    <submittedName>
        <fullName evidence="2">DRTGG domain-containing protein</fullName>
    </submittedName>
</protein>
<dbReference type="Proteomes" id="UP000184082">
    <property type="component" value="Unassembled WGS sequence"/>
</dbReference>
<dbReference type="STRING" id="1121266.SAMN02745883_00391"/>
<gene>
    <name evidence="2" type="ORF">SAMN02745883_00391</name>
</gene>
<dbReference type="Pfam" id="PF07085">
    <property type="entry name" value="DRTGG"/>
    <property type="match status" value="1"/>
</dbReference>
<accession>A0A1M6LY14</accession>
<proteinExistence type="predicted"/>
<keyword evidence="3" id="KW-1185">Reference proteome</keyword>
<evidence type="ECO:0000313" key="2">
    <source>
        <dbReference type="EMBL" id="SHJ76071.1"/>
    </source>
</evidence>
<dbReference type="InterPro" id="IPR010766">
    <property type="entry name" value="DRTGG"/>
</dbReference>
<name>A0A1M6LY14_9FIRM</name>
<reference evidence="2 3" key="1">
    <citation type="submission" date="2016-11" db="EMBL/GenBank/DDBJ databases">
        <authorList>
            <person name="Jaros S."/>
            <person name="Januszkiewicz K."/>
            <person name="Wedrychowicz H."/>
        </authorList>
    </citation>
    <scope>NUCLEOTIDE SEQUENCE [LARGE SCALE GENOMIC DNA]</scope>
    <source>
        <strain evidence="2 3">DSM 14501</strain>
    </source>
</reference>
<feature type="domain" description="DRTGG" evidence="1">
    <location>
        <begin position="5"/>
        <end position="101"/>
    </location>
</feature>
<dbReference type="RefSeq" id="WP_072965690.1">
    <property type="nucleotide sequence ID" value="NZ_FRAJ01000003.1"/>
</dbReference>
<evidence type="ECO:0000259" key="1">
    <source>
        <dbReference type="Pfam" id="PF07085"/>
    </source>
</evidence>
<sequence length="120" mass="13143">MLISDIKKLLDAKFLTGENYANCKVNAAFGCDLMSDVLAFVDDKVLLLTGLTNLQVIRTAEMLDLNAIVFVRGKIPSKEVIEMAKDMELVLLSTKHTLYTSCGILYSNGLRGISIKGAED</sequence>
<dbReference type="InterPro" id="IPR028979">
    <property type="entry name" value="Ser_kin/Pase_Hpr-like_N_sf"/>
</dbReference>
<dbReference type="SUPFAM" id="SSF75138">
    <property type="entry name" value="HprK N-terminal domain-like"/>
    <property type="match status" value="1"/>
</dbReference>
<dbReference type="AlphaFoldDB" id="A0A1M6LY14"/>
<evidence type="ECO:0000313" key="3">
    <source>
        <dbReference type="Proteomes" id="UP000184082"/>
    </source>
</evidence>
<dbReference type="Gene3D" id="3.40.1390.20">
    <property type="entry name" value="HprK N-terminal domain-like"/>
    <property type="match status" value="1"/>
</dbReference>
<dbReference type="EMBL" id="FRAJ01000003">
    <property type="protein sequence ID" value="SHJ76071.1"/>
    <property type="molecule type" value="Genomic_DNA"/>
</dbReference>
<organism evidence="2 3">
    <name type="scientific">Caminicella sporogenes DSM 14501</name>
    <dbReference type="NCBI Taxonomy" id="1121266"/>
    <lineage>
        <taxon>Bacteria</taxon>
        <taxon>Bacillati</taxon>
        <taxon>Bacillota</taxon>
        <taxon>Clostridia</taxon>
        <taxon>Peptostreptococcales</taxon>
        <taxon>Caminicellaceae</taxon>
        <taxon>Caminicella</taxon>
    </lineage>
</organism>